<evidence type="ECO:0000313" key="2">
    <source>
        <dbReference type="Proteomes" id="UP000015102"/>
    </source>
</evidence>
<keyword evidence="2" id="KW-1185">Reference proteome</keyword>
<proteinExistence type="predicted"/>
<organism evidence="1 2">
    <name type="scientific">Megaselia scalaris</name>
    <name type="common">Humpbacked fly</name>
    <name type="synonym">Phora scalaris</name>
    <dbReference type="NCBI Taxonomy" id="36166"/>
    <lineage>
        <taxon>Eukaryota</taxon>
        <taxon>Metazoa</taxon>
        <taxon>Ecdysozoa</taxon>
        <taxon>Arthropoda</taxon>
        <taxon>Hexapoda</taxon>
        <taxon>Insecta</taxon>
        <taxon>Pterygota</taxon>
        <taxon>Neoptera</taxon>
        <taxon>Endopterygota</taxon>
        <taxon>Diptera</taxon>
        <taxon>Brachycera</taxon>
        <taxon>Muscomorpha</taxon>
        <taxon>Platypezoidea</taxon>
        <taxon>Phoridae</taxon>
        <taxon>Megaseliini</taxon>
        <taxon>Megaselia</taxon>
    </lineage>
</organism>
<evidence type="ECO:0000313" key="1">
    <source>
        <dbReference type="EnsemblMetazoa" id="MESCA000454-PA"/>
    </source>
</evidence>
<dbReference type="EnsemblMetazoa" id="MESCA000454-RA">
    <property type="protein sequence ID" value="MESCA000454-PA"/>
    <property type="gene ID" value="MESCA000454"/>
</dbReference>
<reference evidence="2" key="1">
    <citation type="submission" date="2013-02" db="EMBL/GenBank/DDBJ databases">
        <authorList>
            <person name="Hughes D."/>
        </authorList>
    </citation>
    <scope>NUCLEOTIDE SEQUENCE</scope>
    <source>
        <strain>Durham</strain>
        <strain evidence="2">NC isolate 2 -- Noor lab</strain>
    </source>
</reference>
<name>T1GB33_MEGSC</name>
<dbReference type="HOGENOM" id="CLU_1399491_0_0_1"/>
<protein>
    <submittedName>
        <fullName evidence="1">Uncharacterized protein</fullName>
    </submittedName>
</protein>
<dbReference type="Proteomes" id="UP000015102">
    <property type="component" value="Unassembled WGS sequence"/>
</dbReference>
<dbReference type="EMBL" id="CAQQ02004587">
    <property type="status" value="NOT_ANNOTATED_CDS"/>
    <property type="molecule type" value="Genomic_DNA"/>
</dbReference>
<dbReference type="STRING" id="36166.T1GB33"/>
<dbReference type="EMBL" id="CAQQ02004588">
    <property type="status" value="NOT_ANNOTATED_CDS"/>
    <property type="molecule type" value="Genomic_DNA"/>
</dbReference>
<dbReference type="AlphaFoldDB" id="T1GB33"/>
<sequence length="195" mass="22253">FKYWIENSNSYIVVQLETVPTDWRWKATGSFVQTSPKANSTLPLKNLQQLCSPPGQKKSTTPWKFFLEVFIDDEQIPNVMNSKILGVTFDNLQTKHSGNVCNSVSSRNRSLKTLAGTSWGKDKETIVFTYKTSYKSVINYCSPIWTSFLQYRKNSALCIATGCHSITHPYQFYDETSMLPVKSHNELLTTQFLLA</sequence>
<accession>T1GB33</accession>
<reference evidence="1" key="2">
    <citation type="submission" date="2015-06" db="UniProtKB">
        <authorList>
            <consortium name="EnsemblMetazoa"/>
        </authorList>
    </citation>
    <scope>IDENTIFICATION</scope>
</reference>